<keyword evidence="6" id="KW-1185">Reference proteome</keyword>
<evidence type="ECO:0000256" key="1">
    <source>
        <dbReference type="ARBA" id="ARBA00023015"/>
    </source>
</evidence>
<sequence length="294" mass="31860">MTEDDEVRPQLDVDEYTRGILAPGRMFAVVDFDRYPAPPELDGLVEWFWSVRWDLPAGEQHRQRVLSSPAVNVSVGLAPPPGNAPPPGPYPLAAMLNGVTTDVTVRTLSGRGWNFAAKTTTGGFGAWVDDVHALNNTHLPLSQILAVDDAALSVRVADAPFGADRRGPIAHELVRLLAVRPSARIERAREVAAVAAAAEHDRSIRTVDQLARLGGITPRTLQRMFLSCAGVSPTWVIRRFRLIEAAERVRDGQDPDWAGLAADLGYADQAHLTRHFTATIGMSPGAYAAGNRPE</sequence>
<feature type="domain" description="HTH araC/xylS-type" evidence="4">
    <location>
        <begin position="188"/>
        <end position="290"/>
    </location>
</feature>
<dbReference type="Proteomes" id="UP001479933">
    <property type="component" value="Chromosome"/>
</dbReference>
<evidence type="ECO:0000313" key="5">
    <source>
        <dbReference type="EMBL" id="WYY07977.1"/>
    </source>
</evidence>
<dbReference type="Gene3D" id="1.10.10.60">
    <property type="entry name" value="Homeodomain-like"/>
    <property type="match status" value="1"/>
</dbReference>
<protein>
    <submittedName>
        <fullName evidence="5">AraC family transcriptional regulator</fullName>
    </submittedName>
</protein>
<dbReference type="InterPro" id="IPR009057">
    <property type="entry name" value="Homeodomain-like_sf"/>
</dbReference>
<evidence type="ECO:0000256" key="3">
    <source>
        <dbReference type="ARBA" id="ARBA00023163"/>
    </source>
</evidence>
<dbReference type="RefSeq" id="WP_066171274.1">
    <property type="nucleotide sequence ID" value="NZ_CP136137.1"/>
</dbReference>
<dbReference type="InterPro" id="IPR018060">
    <property type="entry name" value="HTH_AraC"/>
</dbReference>
<gene>
    <name evidence="5" type="ORF">RVF87_02500</name>
</gene>
<organism evidence="5 6">
    <name type="scientific">Gordonia hydrophobica</name>
    <dbReference type="NCBI Taxonomy" id="40516"/>
    <lineage>
        <taxon>Bacteria</taxon>
        <taxon>Bacillati</taxon>
        <taxon>Actinomycetota</taxon>
        <taxon>Actinomycetes</taxon>
        <taxon>Mycobacteriales</taxon>
        <taxon>Gordoniaceae</taxon>
        <taxon>Gordonia</taxon>
    </lineage>
</organism>
<name>A0ABZ2U2X9_9ACTN</name>
<dbReference type="SMART" id="SM00342">
    <property type="entry name" value="HTH_ARAC"/>
    <property type="match status" value="1"/>
</dbReference>
<evidence type="ECO:0000313" key="6">
    <source>
        <dbReference type="Proteomes" id="UP001479933"/>
    </source>
</evidence>
<dbReference type="Pfam" id="PF20240">
    <property type="entry name" value="DUF6597"/>
    <property type="match status" value="1"/>
</dbReference>
<keyword evidence="1" id="KW-0805">Transcription regulation</keyword>
<dbReference type="PANTHER" id="PTHR46796">
    <property type="entry name" value="HTH-TYPE TRANSCRIPTIONAL ACTIVATOR RHAS-RELATED"/>
    <property type="match status" value="1"/>
</dbReference>
<dbReference type="InterPro" id="IPR046532">
    <property type="entry name" value="DUF6597"/>
</dbReference>
<reference evidence="5 6" key="1">
    <citation type="journal article" date="2023" name="Virus Evol.">
        <title>Computational host range prediction-The good, the bad, and the ugly.</title>
        <authorList>
            <person name="Howell A.A."/>
            <person name="Versoza C.J."/>
            <person name="Pfeifer S.P."/>
        </authorList>
    </citation>
    <scope>NUCLEOTIDE SEQUENCE [LARGE SCALE GENOMIC DNA]</scope>
    <source>
        <strain evidence="5 6">1610/1b</strain>
    </source>
</reference>
<dbReference type="EMBL" id="CP136137">
    <property type="protein sequence ID" value="WYY07977.1"/>
    <property type="molecule type" value="Genomic_DNA"/>
</dbReference>
<evidence type="ECO:0000256" key="2">
    <source>
        <dbReference type="ARBA" id="ARBA00023125"/>
    </source>
</evidence>
<proteinExistence type="predicted"/>
<dbReference type="SUPFAM" id="SSF46689">
    <property type="entry name" value="Homeodomain-like"/>
    <property type="match status" value="1"/>
</dbReference>
<dbReference type="PROSITE" id="PS01124">
    <property type="entry name" value="HTH_ARAC_FAMILY_2"/>
    <property type="match status" value="1"/>
</dbReference>
<keyword evidence="3" id="KW-0804">Transcription</keyword>
<dbReference type="InterPro" id="IPR050204">
    <property type="entry name" value="AraC_XylS_family_regulators"/>
</dbReference>
<keyword evidence="2" id="KW-0238">DNA-binding</keyword>
<dbReference type="Pfam" id="PF12833">
    <property type="entry name" value="HTH_18"/>
    <property type="match status" value="1"/>
</dbReference>
<evidence type="ECO:0000259" key="4">
    <source>
        <dbReference type="PROSITE" id="PS01124"/>
    </source>
</evidence>
<accession>A0ABZ2U2X9</accession>